<feature type="transmembrane region" description="Helical" evidence="10">
    <location>
        <begin position="206"/>
        <end position="231"/>
    </location>
</feature>
<dbReference type="InterPro" id="IPR025383">
    <property type="entry name" value="MrpA_C/MbhD"/>
</dbReference>
<dbReference type="Pfam" id="PF00361">
    <property type="entry name" value="Proton_antipo_M"/>
    <property type="match status" value="1"/>
</dbReference>
<dbReference type="Pfam" id="PF00662">
    <property type="entry name" value="Proton_antipo_N"/>
    <property type="match status" value="1"/>
</dbReference>
<keyword evidence="3" id="KW-0050">Antiport</keyword>
<evidence type="ECO:0000259" key="13">
    <source>
        <dbReference type="Pfam" id="PF04039"/>
    </source>
</evidence>
<keyword evidence="7" id="KW-0406">Ion transport</keyword>
<dbReference type="InterPro" id="IPR001516">
    <property type="entry name" value="Proton_antipo_N"/>
</dbReference>
<dbReference type="KEGG" id="htl:HPTL_1753"/>
<dbReference type="PANTHER" id="PTHR43373">
    <property type="entry name" value="NA(+)/H(+) ANTIPORTER SUBUNIT"/>
    <property type="match status" value="1"/>
</dbReference>
<feature type="transmembrane region" description="Helical" evidence="10">
    <location>
        <begin position="566"/>
        <end position="585"/>
    </location>
</feature>
<dbReference type="Pfam" id="PF04039">
    <property type="entry name" value="MnhB"/>
    <property type="match status" value="1"/>
</dbReference>
<feature type="transmembrane region" description="Helical" evidence="10">
    <location>
        <begin position="894"/>
        <end position="921"/>
    </location>
</feature>
<feature type="transmembrane region" description="Helical" evidence="10">
    <location>
        <begin position="631"/>
        <end position="649"/>
    </location>
</feature>
<dbReference type="AlphaFoldDB" id="A0A2Z6DZQ4"/>
<protein>
    <submittedName>
        <fullName evidence="16">Monovalent cation/H+ antiporter subunit A</fullName>
    </submittedName>
</protein>
<dbReference type="Proteomes" id="UP000262004">
    <property type="component" value="Chromosome"/>
</dbReference>
<keyword evidence="4" id="KW-1003">Cell membrane</keyword>
<feature type="transmembrane region" description="Helical" evidence="10">
    <location>
        <begin position="406"/>
        <end position="427"/>
    </location>
</feature>
<feature type="transmembrane region" description="Helical" evidence="10">
    <location>
        <begin position="273"/>
        <end position="292"/>
    </location>
</feature>
<evidence type="ECO:0000313" key="17">
    <source>
        <dbReference type="Proteomes" id="UP000262004"/>
    </source>
</evidence>
<feature type="transmembrane region" description="Helical" evidence="10">
    <location>
        <begin position="111"/>
        <end position="137"/>
    </location>
</feature>
<dbReference type="InterPro" id="IPR001750">
    <property type="entry name" value="ND/Mrp_TM"/>
</dbReference>
<feature type="transmembrane region" description="Helical" evidence="10">
    <location>
        <begin position="751"/>
        <end position="768"/>
    </location>
</feature>
<feature type="transmembrane region" description="Helical" evidence="10">
    <location>
        <begin position="365"/>
        <end position="386"/>
    </location>
</feature>
<feature type="transmembrane region" description="Helical" evidence="10">
    <location>
        <begin position="655"/>
        <end position="677"/>
    </location>
</feature>
<feature type="transmembrane region" description="Helical" evidence="10">
    <location>
        <begin position="243"/>
        <end position="261"/>
    </location>
</feature>
<feature type="transmembrane region" description="Helical" evidence="10">
    <location>
        <begin position="299"/>
        <end position="317"/>
    </location>
</feature>
<feature type="transmembrane region" description="Helical" evidence="10">
    <location>
        <begin position="500"/>
        <end position="519"/>
    </location>
</feature>
<dbReference type="Pfam" id="PF20501">
    <property type="entry name" value="MbhE"/>
    <property type="match status" value="1"/>
</dbReference>
<feature type="domain" description="MrpA C-terminal/MbhD" evidence="14">
    <location>
        <begin position="613"/>
        <end position="678"/>
    </location>
</feature>
<evidence type="ECO:0000256" key="1">
    <source>
        <dbReference type="ARBA" id="ARBA00004651"/>
    </source>
</evidence>
<feature type="domain" description="MrpA C-terminal/MbhE" evidence="15">
    <location>
        <begin position="687"/>
        <end position="766"/>
    </location>
</feature>
<name>A0A2Z6DZQ4_HYDTE</name>
<feature type="domain" description="Na+/H+ antiporter MnhB subunit-related protein" evidence="13">
    <location>
        <begin position="789"/>
        <end position="915"/>
    </location>
</feature>
<evidence type="ECO:0000313" key="16">
    <source>
        <dbReference type="EMBL" id="BBD78011.1"/>
    </source>
</evidence>
<dbReference type="InterPro" id="IPR007182">
    <property type="entry name" value="MnhB"/>
</dbReference>
<reference evidence="16 17" key="1">
    <citation type="submission" date="2018-04" db="EMBL/GenBank/DDBJ databases">
        <title>Complete genome sequence of Hydrogenophilus thermoluteolus TH-1.</title>
        <authorList>
            <person name="Arai H."/>
        </authorList>
    </citation>
    <scope>NUCLEOTIDE SEQUENCE [LARGE SCALE GENOMIC DNA]</scope>
    <source>
        <strain evidence="16 17">TH-1</strain>
    </source>
</reference>
<dbReference type="InterPro" id="IPR046806">
    <property type="entry name" value="MrpA_C/MbhE"/>
</dbReference>
<organism evidence="16 17">
    <name type="scientific">Hydrogenophilus thermoluteolus</name>
    <name type="common">Pseudomonas hydrogenothermophila</name>
    <dbReference type="NCBI Taxonomy" id="297"/>
    <lineage>
        <taxon>Bacteria</taxon>
        <taxon>Pseudomonadati</taxon>
        <taxon>Pseudomonadota</taxon>
        <taxon>Hydrogenophilia</taxon>
        <taxon>Hydrogenophilales</taxon>
        <taxon>Hydrogenophilaceae</taxon>
        <taxon>Hydrogenophilus</taxon>
    </lineage>
</organism>
<evidence type="ECO:0000259" key="11">
    <source>
        <dbReference type="Pfam" id="PF00361"/>
    </source>
</evidence>
<evidence type="ECO:0000256" key="8">
    <source>
        <dbReference type="ARBA" id="ARBA00023136"/>
    </source>
</evidence>
<keyword evidence="6 10" id="KW-1133">Transmembrane helix</keyword>
<evidence type="ECO:0000259" key="12">
    <source>
        <dbReference type="Pfam" id="PF00662"/>
    </source>
</evidence>
<feature type="transmembrane region" description="Helical" evidence="10">
    <location>
        <begin position="788"/>
        <end position="808"/>
    </location>
</feature>
<dbReference type="OrthoDB" id="5287408at2"/>
<keyword evidence="2" id="KW-0813">Transport</keyword>
<feature type="transmembrane region" description="Helical" evidence="10">
    <location>
        <begin position="30"/>
        <end position="57"/>
    </location>
</feature>
<feature type="transmembrane region" description="Helical" evidence="10">
    <location>
        <begin position="323"/>
        <end position="344"/>
    </location>
</feature>
<dbReference type="GO" id="GO:0006811">
    <property type="term" value="P:monoatomic ion transport"/>
    <property type="evidence" value="ECO:0007669"/>
    <property type="project" value="UniProtKB-KW"/>
</dbReference>
<evidence type="ECO:0000256" key="10">
    <source>
        <dbReference type="SAM" id="Phobius"/>
    </source>
</evidence>
<dbReference type="RefSeq" id="WP_119335686.1">
    <property type="nucleotide sequence ID" value="NZ_AP018558.1"/>
</dbReference>
<dbReference type="PRINTS" id="PR01434">
    <property type="entry name" value="NADHDHGNASE5"/>
</dbReference>
<sequence>MLTLVIVLPLLFGTAACAWAGARFGKRAAAVSAAAVAILALGLLLTLAAPIWAGGAVTEAAQWVPSLGLNWQLRADALSLFFATLILAIGLLVITYASYYLGPTDPPGKFYATLMLFMAAMLGIVLADNLLLLIVFWELTSLSSFLLVGYWNEQTQARRGARQALIVTGVGGVVLAAGALLLGEIGGTHQISALLAQGGALQNHPLFSWALVMVLIGAVTKSAQFPFHFWLPDAMAAPTPVSAYLHSATMVKAGLFLLLRLHPLFAGSSLFEMIALPVGLATLTLGAVIAIFKHDLKGLLAYSTISHLGLIMTMIGLGTVEGVVVAVLHIFNHALFKAALFMSAGIVDHETGSRDLRHVNGMMRYLPWTGLFAIIAAAAMAGIPFFNGFLSKELFFTATLTAPHPLVPILATAAAAASVAYSFRFIHDTFFNGEPGPLPNPHPHEPAWGMRAPVVLLALLCVLFGVMPWLAEPLITRVATAAAGAAVPELHLALWHHPGLHVAMSGLALVGGGIAYALLMTNRFLHRLDIDRLFGRRAGRWLFAAAIARLVRAAAWITRRTDTGSLTVIVALVWMSALALLYFTVPWPKTVNTPAVPEPSFATLLVAFPLWLLVALSAGALLFWHARRTVAVLLTGVIGLVSAVAFALLSAPDLAMTQIAVEVVSTVLLFLALSFLPKRTPAIPFRRRFLRGAIAVAAGVTVGVLAWWLLVTPRESISWYFLAEALPGGGGRNVVNVILVDFRGYDTFGEITVLGVAALGAWALFVGASRAQDRARRTPQWIEPHSHLLRVATTVMLPAALLLSIYLFLRGHNQPGGGFIAGLVTAAALLLVYLAHGFAAANQFVRAQDGWRFARTVGAGIAIAAATGAAAWAFGRPFLTSAHGHPHLPLLGELPLASAALFDLGVYVTVVGATLLLLATLAAGRRNDRKTEEIER</sequence>
<evidence type="ECO:0000256" key="2">
    <source>
        <dbReference type="ARBA" id="ARBA00022448"/>
    </source>
</evidence>
<dbReference type="Pfam" id="PF13244">
    <property type="entry name" value="MbhD"/>
    <property type="match status" value="1"/>
</dbReference>
<evidence type="ECO:0000256" key="5">
    <source>
        <dbReference type="ARBA" id="ARBA00022692"/>
    </source>
</evidence>
<feature type="transmembrane region" description="Helical" evidence="10">
    <location>
        <begin position="448"/>
        <end position="471"/>
    </location>
</feature>
<feature type="transmembrane region" description="Helical" evidence="10">
    <location>
        <begin position="689"/>
        <end position="710"/>
    </location>
</feature>
<evidence type="ECO:0000256" key="3">
    <source>
        <dbReference type="ARBA" id="ARBA00022449"/>
    </source>
</evidence>
<dbReference type="GO" id="GO:0005886">
    <property type="term" value="C:plasma membrane"/>
    <property type="evidence" value="ECO:0007669"/>
    <property type="project" value="UniProtKB-SubCell"/>
</dbReference>
<gene>
    <name evidence="16" type="ORF">HPTL_1753</name>
</gene>
<feature type="transmembrane region" description="Helical" evidence="10">
    <location>
        <begin position="164"/>
        <end position="186"/>
    </location>
</feature>
<evidence type="ECO:0000256" key="9">
    <source>
        <dbReference type="RuleBase" id="RU000320"/>
    </source>
</evidence>
<comment type="subcellular location">
    <subcellularLocation>
        <location evidence="1">Cell membrane</location>
        <topology evidence="1">Multi-pass membrane protein</topology>
    </subcellularLocation>
    <subcellularLocation>
        <location evidence="9">Membrane</location>
        <topology evidence="9">Multi-pass membrane protein</topology>
    </subcellularLocation>
</comment>
<feature type="transmembrane region" description="Helical" evidence="10">
    <location>
        <begin position="853"/>
        <end position="874"/>
    </location>
</feature>
<accession>A0A2Z6DZQ4</accession>
<evidence type="ECO:0000256" key="6">
    <source>
        <dbReference type="ARBA" id="ARBA00022989"/>
    </source>
</evidence>
<feature type="transmembrane region" description="Helical" evidence="10">
    <location>
        <begin position="605"/>
        <end position="624"/>
    </location>
</feature>
<keyword evidence="17" id="KW-1185">Reference proteome</keyword>
<feature type="transmembrane region" description="Helical" evidence="10">
    <location>
        <begin position="820"/>
        <end position="841"/>
    </location>
</feature>
<evidence type="ECO:0000256" key="4">
    <source>
        <dbReference type="ARBA" id="ARBA00022475"/>
    </source>
</evidence>
<keyword evidence="8 10" id="KW-0472">Membrane</keyword>
<dbReference type="PANTHER" id="PTHR43373:SF1">
    <property type="entry name" value="NA(+)_H(+) ANTIPORTER SUBUNIT A"/>
    <property type="match status" value="1"/>
</dbReference>
<dbReference type="GO" id="GO:0015297">
    <property type="term" value="F:antiporter activity"/>
    <property type="evidence" value="ECO:0007669"/>
    <property type="project" value="UniProtKB-KW"/>
</dbReference>
<feature type="transmembrane region" description="Helical" evidence="10">
    <location>
        <begin position="78"/>
        <end position="99"/>
    </location>
</feature>
<feature type="domain" description="NADH-Ubiquinone oxidoreductase (complex I) chain 5 N-terminal" evidence="12">
    <location>
        <begin position="66"/>
        <end position="105"/>
    </location>
</feature>
<dbReference type="InterPro" id="IPR050616">
    <property type="entry name" value="CPA3_Na-H_Antiporter_A"/>
</dbReference>
<evidence type="ECO:0000256" key="7">
    <source>
        <dbReference type="ARBA" id="ARBA00023065"/>
    </source>
</evidence>
<dbReference type="EMBL" id="AP018558">
    <property type="protein sequence ID" value="BBD78011.1"/>
    <property type="molecule type" value="Genomic_DNA"/>
</dbReference>
<keyword evidence="5 9" id="KW-0812">Transmembrane</keyword>
<evidence type="ECO:0000259" key="15">
    <source>
        <dbReference type="Pfam" id="PF20501"/>
    </source>
</evidence>
<proteinExistence type="predicted"/>
<feature type="domain" description="NADH:quinone oxidoreductase/Mrp antiporter transmembrane" evidence="11">
    <location>
        <begin position="127"/>
        <end position="407"/>
    </location>
</feature>
<evidence type="ECO:0000259" key="14">
    <source>
        <dbReference type="Pfam" id="PF13244"/>
    </source>
</evidence>